<keyword evidence="5 9" id="KW-0418">Kinase</keyword>
<dbReference type="SUPFAM" id="SSF52540">
    <property type="entry name" value="P-loop containing nucleoside triphosphate hydrolases"/>
    <property type="match status" value="1"/>
</dbReference>
<evidence type="ECO:0000256" key="7">
    <source>
        <dbReference type="ARBA" id="ARBA00047615"/>
    </source>
</evidence>
<dbReference type="GO" id="GO:0036431">
    <property type="term" value="F:dCMP kinase activity"/>
    <property type="evidence" value="ECO:0007669"/>
    <property type="project" value="InterPro"/>
</dbReference>
<dbReference type="GO" id="GO:0036430">
    <property type="term" value="F:CMP kinase activity"/>
    <property type="evidence" value="ECO:0007669"/>
    <property type="project" value="RHEA"/>
</dbReference>
<dbReference type="EC" id="2.7.4.25" evidence="9"/>
<comment type="similarity">
    <text evidence="1 9">Belongs to the cytidylate kinase family. Type 1 subfamily.</text>
</comment>
<dbReference type="InterPro" id="IPR027417">
    <property type="entry name" value="P-loop_NTPase"/>
</dbReference>
<keyword evidence="2 9" id="KW-0963">Cytoplasm</keyword>
<dbReference type="InterPro" id="IPR003136">
    <property type="entry name" value="Cytidylate_kin"/>
</dbReference>
<dbReference type="AlphaFoldDB" id="A0A135L3P8"/>
<evidence type="ECO:0000259" key="10">
    <source>
        <dbReference type="Pfam" id="PF02224"/>
    </source>
</evidence>
<comment type="caution">
    <text evidence="11">The sequence shown here is derived from an EMBL/GenBank/DDBJ whole genome shotgun (WGS) entry which is preliminary data.</text>
</comment>
<name>A0A135L3P8_9BACI</name>
<dbReference type="GO" id="GO:0006220">
    <property type="term" value="P:pyrimidine nucleotide metabolic process"/>
    <property type="evidence" value="ECO:0007669"/>
    <property type="project" value="UniProtKB-UniRule"/>
</dbReference>
<keyword evidence="6 9" id="KW-0067">ATP-binding</keyword>
<accession>A0A135L3P8</accession>
<evidence type="ECO:0000256" key="1">
    <source>
        <dbReference type="ARBA" id="ARBA00009427"/>
    </source>
</evidence>
<keyword evidence="4 9" id="KW-0547">Nucleotide-binding</keyword>
<dbReference type="STRING" id="1413211.U473_06205"/>
<evidence type="ECO:0000256" key="9">
    <source>
        <dbReference type="HAMAP-Rule" id="MF_00238"/>
    </source>
</evidence>
<evidence type="ECO:0000256" key="6">
    <source>
        <dbReference type="ARBA" id="ARBA00022840"/>
    </source>
</evidence>
<dbReference type="RefSeq" id="WP_068724421.1">
    <property type="nucleotide sequence ID" value="NZ_LSKU01000001.1"/>
</dbReference>
<sequence length="226" mass="25473">MKKISIAIDGPAGAGKSTVAKKVANELGFLYIDTGAMYRALTLKAINENIDLHDEDQLNKCLLRNPIQFEIDQHIQRVKIGTTDVTEAIRTPEITKQVSLVASHAKVRETMVELQRRLAKEGSVVMDGRDIGTNVLPNAELKIFLTASIEERAHRRYLEMTKNGYEIKLEQIVEEIELRDKKDQERTVAPLKQAKDAILIDTSQLSIEQVVDVILSLARERMRGEN</sequence>
<dbReference type="Gene3D" id="3.40.50.300">
    <property type="entry name" value="P-loop containing nucleotide triphosphate hydrolases"/>
    <property type="match status" value="1"/>
</dbReference>
<keyword evidence="3 9" id="KW-0808">Transferase</keyword>
<dbReference type="Proteomes" id="UP000070352">
    <property type="component" value="Unassembled WGS sequence"/>
</dbReference>
<dbReference type="GO" id="GO:0015949">
    <property type="term" value="P:nucleobase-containing small molecule interconversion"/>
    <property type="evidence" value="ECO:0007669"/>
    <property type="project" value="TreeGrafter"/>
</dbReference>
<comment type="subcellular location">
    <subcellularLocation>
        <location evidence="9">Cytoplasm</location>
    </subcellularLocation>
</comment>
<dbReference type="Pfam" id="PF02224">
    <property type="entry name" value="Cytidylate_kin"/>
    <property type="match status" value="1"/>
</dbReference>
<evidence type="ECO:0000256" key="5">
    <source>
        <dbReference type="ARBA" id="ARBA00022777"/>
    </source>
</evidence>
<protein>
    <recommendedName>
        <fullName evidence="9">Cytidylate kinase</fullName>
        <shortName evidence="9">CK</shortName>
        <ecNumber evidence="9">2.7.4.25</ecNumber>
    </recommendedName>
    <alternativeName>
        <fullName evidence="9">Cytidine monophosphate kinase</fullName>
        <shortName evidence="9">CMP kinase</shortName>
    </alternativeName>
</protein>
<evidence type="ECO:0000256" key="4">
    <source>
        <dbReference type="ARBA" id="ARBA00022741"/>
    </source>
</evidence>
<dbReference type="OrthoDB" id="9807434at2"/>
<dbReference type="HAMAP" id="MF_00238">
    <property type="entry name" value="Cytidyl_kinase_type1"/>
    <property type="match status" value="1"/>
</dbReference>
<evidence type="ECO:0000256" key="2">
    <source>
        <dbReference type="ARBA" id="ARBA00022490"/>
    </source>
</evidence>
<comment type="catalytic activity">
    <reaction evidence="8 9">
        <text>CMP + ATP = CDP + ADP</text>
        <dbReference type="Rhea" id="RHEA:11600"/>
        <dbReference type="ChEBI" id="CHEBI:30616"/>
        <dbReference type="ChEBI" id="CHEBI:58069"/>
        <dbReference type="ChEBI" id="CHEBI:60377"/>
        <dbReference type="ChEBI" id="CHEBI:456216"/>
        <dbReference type="EC" id="2.7.4.25"/>
    </reaction>
</comment>
<feature type="domain" description="Cytidylate kinase" evidence="10">
    <location>
        <begin position="6"/>
        <end position="219"/>
    </location>
</feature>
<dbReference type="NCBIfam" id="TIGR00017">
    <property type="entry name" value="cmk"/>
    <property type="match status" value="1"/>
</dbReference>
<keyword evidence="12" id="KW-1185">Reference proteome</keyword>
<proteinExistence type="inferred from homology"/>
<gene>
    <name evidence="9" type="primary">cmk</name>
    <name evidence="11" type="ORF">U473_06205</name>
</gene>
<evidence type="ECO:0000256" key="3">
    <source>
        <dbReference type="ARBA" id="ARBA00022679"/>
    </source>
</evidence>
<evidence type="ECO:0000313" key="12">
    <source>
        <dbReference type="Proteomes" id="UP000070352"/>
    </source>
</evidence>
<evidence type="ECO:0000313" key="11">
    <source>
        <dbReference type="EMBL" id="KXG43654.1"/>
    </source>
</evidence>
<dbReference type="PANTHER" id="PTHR21299:SF2">
    <property type="entry name" value="CYTIDYLATE KINASE"/>
    <property type="match status" value="1"/>
</dbReference>
<dbReference type="GO" id="GO:0005829">
    <property type="term" value="C:cytosol"/>
    <property type="evidence" value="ECO:0007669"/>
    <property type="project" value="TreeGrafter"/>
</dbReference>
<feature type="binding site" evidence="9">
    <location>
        <begin position="10"/>
        <end position="18"/>
    </location>
    <ligand>
        <name>ATP</name>
        <dbReference type="ChEBI" id="CHEBI:30616"/>
    </ligand>
</feature>
<comment type="catalytic activity">
    <reaction evidence="7 9">
        <text>dCMP + ATP = dCDP + ADP</text>
        <dbReference type="Rhea" id="RHEA:25094"/>
        <dbReference type="ChEBI" id="CHEBI:30616"/>
        <dbReference type="ChEBI" id="CHEBI:57566"/>
        <dbReference type="ChEBI" id="CHEBI:58593"/>
        <dbReference type="ChEBI" id="CHEBI:456216"/>
        <dbReference type="EC" id="2.7.4.25"/>
    </reaction>
</comment>
<dbReference type="CDD" id="cd02020">
    <property type="entry name" value="CMPK"/>
    <property type="match status" value="1"/>
</dbReference>
<reference evidence="11 12" key="1">
    <citation type="submission" date="2016-02" db="EMBL/GenBank/DDBJ databases">
        <title>Draft Genome for Tepidibacillus decaturensis nov. sp. Strain Z9, an Anaerobic, Moderately Thermophilic and Heterotrophic Bacterium from Deep Subsurface of the Illinois Basin, USA.</title>
        <authorList>
            <person name="Dong Y."/>
            <person name="Chang J.Y."/>
            <person name="Sanford R."/>
            <person name="Fouke B.W."/>
        </authorList>
    </citation>
    <scope>NUCLEOTIDE SEQUENCE [LARGE SCALE GENOMIC DNA]</scope>
    <source>
        <strain evidence="11 12">Z9</strain>
    </source>
</reference>
<dbReference type="PANTHER" id="PTHR21299">
    <property type="entry name" value="CYTIDYLATE KINASE/PANTOATE-BETA-ALANINE LIGASE"/>
    <property type="match status" value="1"/>
</dbReference>
<dbReference type="InterPro" id="IPR011994">
    <property type="entry name" value="Cytidylate_kinase_dom"/>
</dbReference>
<dbReference type="GO" id="GO:0005524">
    <property type="term" value="F:ATP binding"/>
    <property type="evidence" value="ECO:0007669"/>
    <property type="project" value="UniProtKB-UniRule"/>
</dbReference>
<evidence type="ECO:0000256" key="8">
    <source>
        <dbReference type="ARBA" id="ARBA00048478"/>
    </source>
</evidence>
<organism evidence="11 12">
    <name type="scientific">Tepidibacillus decaturensis</name>
    <dbReference type="NCBI Taxonomy" id="1413211"/>
    <lineage>
        <taxon>Bacteria</taxon>
        <taxon>Bacillati</taxon>
        <taxon>Bacillota</taxon>
        <taxon>Bacilli</taxon>
        <taxon>Bacillales</taxon>
        <taxon>Bacillaceae</taxon>
        <taxon>Tepidibacillus</taxon>
    </lineage>
</organism>
<dbReference type="EMBL" id="LSKU01000001">
    <property type="protein sequence ID" value="KXG43654.1"/>
    <property type="molecule type" value="Genomic_DNA"/>
</dbReference>